<evidence type="ECO:0000256" key="3">
    <source>
        <dbReference type="ARBA" id="ARBA00023125"/>
    </source>
</evidence>
<proteinExistence type="predicted"/>
<accession>A0A0R3R9F3</accession>
<dbReference type="PRINTS" id="PR00455">
    <property type="entry name" value="HTHTETR"/>
</dbReference>
<organism evidence="8">
    <name type="scientific">Brugia timori</name>
    <dbReference type="NCBI Taxonomy" id="42155"/>
    <lineage>
        <taxon>Eukaryota</taxon>
        <taxon>Metazoa</taxon>
        <taxon>Ecdysozoa</taxon>
        <taxon>Nematoda</taxon>
        <taxon>Chromadorea</taxon>
        <taxon>Rhabditida</taxon>
        <taxon>Spirurina</taxon>
        <taxon>Spiruromorpha</taxon>
        <taxon>Filarioidea</taxon>
        <taxon>Onchocercidae</taxon>
        <taxon>Brugia</taxon>
    </lineage>
</organism>
<evidence type="ECO:0000259" key="5">
    <source>
        <dbReference type="PROSITE" id="PS50977"/>
    </source>
</evidence>
<gene>
    <name evidence="6" type="ORF">BTMF_LOCUS14639</name>
</gene>
<protein>
    <submittedName>
        <fullName evidence="8">HTH tetR-type domain-containing protein</fullName>
    </submittedName>
</protein>
<dbReference type="GO" id="GO:0000976">
    <property type="term" value="F:transcription cis-regulatory region binding"/>
    <property type="evidence" value="ECO:0007669"/>
    <property type="project" value="TreeGrafter"/>
</dbReference>
<dbReference type="Pfam" id="PF21597">
    <property type="entry name" value="TetR_C_43"/>
    <property type="match status" value="1"/>
</dbReference>
<keyword evidence="2" id="KW-0805">Transcription regulation</keyword>
<evidence type="ECO:0000313" key="8">
    <source>
        <dbReference type="WBParaSite" id="BTMF_0001666601-mRNA-1"/>
    </source>
</evidence>
<keyword evidence="7" id="KW-1185">Reference proteome</keyword>
<dbReference type="GO" id="GO:0005634">
    <property type="term" value="C:nucleus"/>
    <property type="evidence" value="ECO:0007669"/>
    <property type="project" value="UniProtKB-SubCell"/>
</dbReference>
<dbReference type="AlphaFoldDB" id="A0A0R3R9F3"/>
<reference evidence="6 7" key="2">
    <citation type="submission" date="2018-11" db="EMBL/GenBank/DDBJ databases">
        <authorList>
            <consortium name="Pathogen Informatics"/>
        </authorList>
    </citation>
    <scope>NUCLEOTIDE SEQUENCE [LARGE SCALE GENOMIC DNA]</scope>
</reference>
<dbReference type="GO" id="GO:0003700">
    <property type="term" value="F:DNA-binding transcription factor activity"/>
    <property type="evidence" value="ECO:0007669"/>
    <property type="project" value="TreeGrafter"/>
</dbReference>
<comment type="subcellular location">
    <subcellularLocation>
        <location evidence="1">Nucleus</location>
    </subcellularLocation>
</comment>
<dbReference type="InterPro" id="IPR036271">
    <property type="entry name" value="Tet_transcr_reg_TetR-rel_C_sf"/>
</dbReference>
<dbReference type="SUPFAM" id="SSF48498">
    <property type="entry name" value="Tetracyclin repressor-like, C-terminal domain"/>
    <property type="match status" value="1"/>
</dbReference>
<dbReference type="PANTHER" id="PTHR30055:SF234">
    <property type="entry name" value="HTH-TYPE TRANSCRIPTIONAL REGULATOR BETI"/>
    <property type="match status" value="1"/>
</dbReference>
<dbReference type="InterPro" id="IPR050109">
    <property type="entry name" value="HTH-type_TetR-like_transc_reg"/>
</dbReference>
<evidence type="ECO:0000313" key="7">
    <source>
        <dbReference type="Proteomes" id="UP000280834"/>
    </source>
</evidence>
<sequence length="202" mass="21483">MKESPATDEAPLRADAARNRERILAAAEEVFLERGADASLDDVAKRAKVGIGTLYRRFPTREALLAALSDERLLSLAAASRAADPAPEPTASIRAFVRALVMHASHYHGLAASLGAVLKSGTPGCKAGSDEGLRLLQRAQEAGAIREDLSLDDLLCMVTAISLAVEQSHSGKARIAHLVDLFFDGIGLHRADDQLLPEKVAN</sequence>
<dbReference type="EMBL" id="UZAG01021417">
    <property type="protein sequence ID" value="VDO50383.1"/>
    <property type="molecule type" value="Genomic_DNA"/>
</dbReference>
<dbReference type="InterPro" id="IPR049445">
    <property type="entry name" value="TetR_SbtR-like_C"/>
</dbReference>
<evidence type="ECO:0000313" key="6">
    <source>
        <dbReference type="EMBL" id="VDO50383.1"/>
    </source>
</evidence>
<dbReference type="InterPro" id="IPR009057">
    <property type="entry name" value="Homeodomain-like_sf"/>
</dbReference>
<evidence type="ECO:0000256" key="2">
    <source>
        <dbReference type="ARBA" id="ARBA00023015"/>
    </source>
</evidence>
<dbReference type="Proteomes" id="UP000280834">
    <property type="component" value="Unassembled WGS sequence"/>
</dbReference>
<dbReference type="Pfam" id="PF00440">
    <property type="entry name" value="TetR_N"/>
    <property type="match status" value="1"/>
</dbReference>
<feature type="domain" description="HTH tetR-type" evidence="5">
    <location>
        <begin position="17"/>
        <end position="76"/>
    </location>
</feature>
<dbReference type="SUPFAM" id="SSF46689">
    <property type="entry name" value="Homeodomain-like"/>
    <property type="match status" value="1"/>
</dbReference>
<evidence type="ECO:0000256" key="1">
    <source>
        <dbReference type="ARBA" id="ARBA00004123"/>
    </source>
</evidence>
<reference evidence="8" key="1">
    <citation type="submission" date="2017-02" db="UniProtKB">
        <authorList>
            <consortium name="WormBaseParasite"/>
        </authorList>
    </citation>
    <scope>IDENTIFICATION</scope>
</reference>
<dbReference type="InterPro" id="IPR001647">
    <property type="entry name" value="HTH_TetR"/>
</dbReference>
<name>A0A0R3R9F3_9BILA</name>
<evidence type="ECO:0000256" key="4">
    <source>
        <dbReference type="ARBA" id="ARBA00023163"/>
    </source>
</evidence>
<keyword evidence="3" id="KW-0238">DNA-binding</keyword>
<dbReference type="PROSITE" id="PS50977">
    <property type="entry name" value="HTH_TETR_2"/>
    <property type="match status" value="1"/>
</dbReference>
<dbReference type="Gene3D" id="1.10.357.10">
    <property type="entry name" value="Tetracycline Repressor, domain 2"/>
    <property type="match status" value="1"/>
</dbReference>
<dbReference type="PANTHER" id="PTHR30055">
    <property type="entry name" value="HTH-TYPE TRANSCRIPTIONAL REGULATOR RUTR"/>
    <property type="match status" value="1"/>
</dbReference>
<keyword evidence="4" id="KW-0804">Transcription</keyword>
<dbReference type="WBParaSite" id="BTMF_0001666601-mRNA-1">
    <property type="protein sequence ID" value="BTMF_0001666601-mRNA-1"/>
    <property type="gene ID" value="BTMF_0001666601"/>
</dbReference>